<dbReference type="PANTHER" id="PTHR24409:SF295">
    <property type="entry name" value="AZ2-RELATED"/>
    <property type="match status" value="1"/>
</dbReference>
<dbReference type="AlphaFoldDB" id="A0A5E4QYZ7"/>
<dbReference type="Gene3D" id="3.30.160.60">
    <property type="entry name" value="Classic Zinc Finger"/>
    <property type="match status" value="1"/>
</dbReference>
<evidence type="ECO:0000256" key="2">
    <source>
        <dbReference type="ARBA" id="ARBA00022737"/>
    </source>
</evidence>
<name>A0A5E4QYZ7_9NEOP</name>
<evidence type="ECO:0000259" key="6">
    <source>
        <dbReference type="PROSITE" id="PS50157"/>
    </source>
</evidence>
<feature type="domain" description="C2H2-type" evidence="6">
    <location>
        <begin position="50"/>
        <end position="77"/>
    </location>
</feature>
<keyword evidence="4" id="KW-0862">Zinc</keyword>
<dbReference type="Proteomes" id="UP000324832">
    <property type="component" value="Unassembled WGS sequence"/>
</dbReference>
<evidence type="ECO:0000313" key="7">
    <source>
        <dbReference type="EMBL" id="VVD03631.1"/>
    </source>
</evidence>
<keyword evidence="2" id="KW-0677">Repeat</keyword>
<organism evidence="7 8">
    <name type="scientific">Leptidea sinapis</name>
    <dbReference type="NCBI Taxonomy" id="189913"/>
    <lineage>
        <taxon>Eukaryota</taxon>
        <taxon>Metazoa</taxon>
        <taxon>Ecdysozoa</taxon>
        <taxon>Arthropoda</taxon>
        <taxon>Hexapoda</taxon>
        <taxon>Insecta</taxon>
        <taxon>Pterygota</taxon>
        <taxon>Neoptera</taxon>
        <taxon>Endopterygota</taxon>
        <taxon>Lepidoptera</taxon>
        <taxon>Glossata</taxon>
        <taxon>Ditrysia</taxon>
        <taxon>Papilionoidea</taxon>
        <taxon>Pieridae</taxon>
        <taxon>Dismorphiinae</taxon>
        <taxon>Leptidea</taxon>
    </lineage>
</organism>
<reference evidence="7 8" key="1">
    <citation type="submission" date="2017-07" db="EMBL/GenBank/DDBJ databases">
        <authorList>
            <person name="Talla V."/>
            <person name="Backstrom N."/>
        </authorList>
    </citation>
    <scope>NUCLEOTIDE SEQUENCE [LARGE SCALE GENOMIC DNA]</scope>
</reference>
<dbReference type="InterPro" id="IPR017956">
    <property type="entry name" value="AT_hook_DNA-bd_motif"/>
</dbReference>
<evidence type="ECO:0000256" key="5">
    <source>
        <dbReference type="PROSITE-ProRule" id="PRU00042"/>
    </source>
</evidence>
<keyword evidence="8" id="KW-1185">Reference proteome</keyword>
<evidence type="ECO:0000256" key="3">
    <source>
        <dbReference type="ARBA" id="ARBA00022771"/>
    </source>
</evidence>
<protein>
    <recommendedName>
        <fullName evidence="6">C2H2-type domain-containing protein</fullName>
    </recommendedName>
</protein>
<keyword evidence="3 5" id="KW-0863">Zinc-finger</keyword>
<dbReference type="GO" id="GO:0005634">
    <property type="term" value="C:nucleus"/>
    <property type="evidence" value="ECO:0007669"/>
    <property type="project" value="TreeGrafter"/>
</dbReference>
<feature type="domain" description="C2H2-type" evidence="6">
    <location>
        <begin position="201"/>
        <end position="228"/>
    </location>
</feature>
<dbReference type="PANTHER" id="PTHR24409">
    <property type="entry name" value="ZINC FINGER PROTEIN 142"/>
    <property type="match status" value="1"/>
</dbReference>
<dbReference type="SMART" id="SM00355">
    <property type="entry name" value="ZnF_C2H2"/>
    <property type="match status" value="3"/>
</dbReference>
<accession>A0A5E4QYZ7</accession>
<keyword evidence="1" id="KW-0479">Metal-binding</keyword>
<sequence>MEHGCSVNLHSRNKNKLPCDFCNKTFSTRYDVLVHNASHIIIPLINITTHHCDVCHCVFLTSKELSCHEESHTESSPAHKKQIKLSLVKEKCLDSVQVNPVLESTSSAPEETDDVKENAEDLEVKSVVNLEETSQDSCSVWNFVNGEQNFSDFDVKCLENDSVEYILPDDYDPSVKFRDVKTTKDDEISVLYDDLVKPNSCVCKYCGWGFHTRFNLIKHLPTHIRFKRNVPSQCWHKNNLVKKCEFCDLSHTRNTKSEIKPEPVQELEQLPSSANEMTVDNQSGNIAPRKRGRPRKIISIDNNVENQASNVQPKKRGRPRKIVGPLMNNEDVMLNNKPPKTEAVGKKRTRKKINYDEDYNIDMLFENVTGPSVVLKNSVSKGEHSSVRTNCDAVDNCDGQKSTTTESNVDYMLQNKLDFLLGGLKVEQSAERSQQTDTGTTNIHKKPKKLFKSAATIRLCDICTQFLPKQGRSNYKYHRVGTLSKIGERFPCDECKKLFFTLNLISRYKVMVVKSKNKLVFEDETCEKKKKKSNEDRLKNIQTRFKFNNLLNR</sequence>
<dbReference type="SMART" id="SM00384">
    <property type="entry name" value="AT_hook"/>
    <property type="match status" value="2"/>
</dbReference>
<feature type="domain" description="C2H2-type" evidence="6">
    <location>
        <begin position="17"/>
        <end position="39"/>
    </location>
</feature>
<dbReference type="GO" id="GO:0000981">
    <property type="term" value="F:DNA-binding transcription factor activity, RNA polymerase II-specific"/>
    <property type="evidence" value="ECO:0007669"/>
    <property type="project" value="TreeGrafter"/>
</dbReference>
<dbReference type="GO" id="GO:0000977">
    <property type="term" value="F:RNA polymerase II transcription regulatory region sequence-specific DNA binding"/>
    <property type="evidence" value="ECO:0007669"/>
    <property type="project" value="TreeGrafter"/>
</dbReference>
<gene>
    <name evidence="7" type="ORF">LSINAPIS_LOCUS13586</name>
</gene>
<dbReference type="Pfam" id="PF02178">
    <property type="entry name" value="AT_hook"/>
    <property type="match status" value="2"/>
</dbReference>
<evidence type="ECO:0000313" key="8">
    <source>
        <dbReference type="Proteomes" id="UP000324832"/>
    </source>
</evidence>
<dbReference type="PROSITE" id="PS00028">
    <property type="entry name" value="ZINC_FINGER_C2H2_1"/>
    <property type="match status" value="3"/>
</dbReference>
<dbReference type="GO" id="GO:0008270">
    <property type="term" value="F:zinc ion binding"/>
    <property type="evidence" value="ECO:0007669"/>
    <property type="project" value="UniProtKB-KW"/>
</dbReference>
<proteinExistence type="predicted"/>
<dbReference type="EMBL" id="FZQP02006784">
    <property type="protein sequence ID" value="VVD03631.1"/>
    <property type="molecule type" value="Genomic_DNA"/>
</dbReference>
<evidence type="ECO:0000256" key="1">
    <source>
        <dbReference type="ARBA" id="ARBA00022723"/>
    </source>
</evidence>
<dbReference type="PROSITE" id="PS50157">
    <property type="entry name" value="ZINC_FINGER_C2H2_2"/>
    <property type="match status" value="3"/>
</dbReference>
<dbReference type="InterPro" id="IPR013087">
    <property type="entry name" value="Znf_C2H2_type"/>
</dbReference>
<evidence type="ECO:0000256" key="4">
    <source>
        <dbReference type="ARBA" id="ARBA00022833"/>
    </source>
</evidence>